<dbReference type="InterPro" id="IPR001453">
    <property type="entry name" value="MoaB/Mog_dom"/>
</dbReference>
<dbReference type="InterPro" id="IPR036135">
    <property type="entry name" value="MoeA_linker/N_sf"/>
</dbReference>
<dbReference type="SUPFAM" id="SSF63882">
    <property type="entry name" value="MoeA N-terminal region -like"/>
    <property type="match status" value="1"/>
</dbReference>
<evidence type="ECO:0000259" key="7">
    <source>
        <dbReference type="SMART" id="SM00852"/>
    </source>
</evidence>
<dbReference type="RefSeq" id="WP_182512784.1">
    <property type="nucleotide sequence ID" value="NZ_JACJIQ010000006.1"/>
</dbReference>
<evidence type="ECO:0000256" key="2">
    <source>
        <dbReference type="ARBA" id="ARBA00005046"/>
    </source>
</evidence>
<evidence type="ECO:0000256" key="5">
    <source>
        <dbReference type="ARBA" id="ARBA00047317"/>
    </source>
</evidence>
<evidence type="ECO:0000256" key="1">
    <source>
        <dbReference type="ARBA" id="ARBA00002901"/>
    </source>
</evidence>
<comment type="pathway">
    <text evidence="2 6">Cofactor biosynthesis; molybdopterin biosynthesis.</text>
</comment>
<comment type="similarity">
    <text evidence="3 6">Belongs to the MoeA family.</text>
</comment>
<dbReference type="GO" id="GO:0006777">
    <property type="term" value="P:Mo-molybdopterin cofactor biosynthetic process"/>
    <property type="evidence" value="ECO:0007669"/>
    <property type="project" value="UniProtKB-UniRule"/>
</dbReference>
<dbReference type="GO" id="GO:0005829">
    <property type="term" value="C:cytosol"/>
    <property type="evidence" value="ECO:0007669"/>
    <property type="project" value="TreeGrafter"/>
</dbReference>
<keyword evidence="6" id="KW-0500">Molybdenum</keyword>
<dbReference type="UniPathway" id="UPA00344"/>
<name>A0A839GE28_9BACT</name>
<dbReference type="GO" id="GO:0061599">
    <property type="term" value="F:molybdopterin molybdotransferase activity"/>
    <property type="evidence" value="ECO:0007669"/>
    <property type="project" value="UniProtKB-UniRule"/>
</dbReference>
<dbReference type="Gene3D" id="3.40.980.10">
    <property type="entry name" value="MoaB/Mog-like domain"/>
    <property type="match status" value="1"/>
</dbReference>
<feature type="domain" description="MoaB/Mog" evidence="7">
    <location>
        <begin position="176"/>
        <end position="314"/>
    </location>
</feature>
<keyword evidence="6" id="KW-0479">Metal-binding</keyword>
<protein>
    <recommendedName>
        <fullName evidence="6">Molybdopterin molybdenumtransferase</fullName>
        <ecNumber evidence="6">2.10.1.1</ecNumber>
    </recommendedName>
</protein>
<evidence type="ECO:0000313" key="8">
    <source>
        <dbReference type="EMBL" id="MBA9077172.1"/>
    </source>
</evidence>
<dbReference type="InterPro" id="IPR008284">
    <property type="entry name" value="MoCF_biosynth_CS"/>
</dbReference>
<dbReference type="InterPro" id="IPR036688">
    <property type="entry name" value="MoeA_C_domain_IV_sf"/>
</dbReference>
<dbReference type="GO" id="GO:0046872">
    <property type="term" value="F:metal ion binding"/>
    <property type="evidence" value="ECO:0007669"/>
    <property type="project" value="UniProtKB-UniRule"/>
</dbReference>
<dbReference type="Pfam" id="PF00994">
    <property type="entry name" value="MoCF_biosynth"/>
    <property type="match status" value="1"/>
</dbReference>
<dbReference type="PROSITE" id="PS01079">
    <property type="entry name" value="MOCF_BIOSYNTHESIS_2"/>
    <property type="match status" value="1"/>
</dbReference>
<accession>A0A839GE28</accession>
<dbReference type="Gene3D" id="2.170.190.11">
    <property type="entry name" value="Molybdopterin biosynthesis moea protein, domain 3"/>
    <property type="match status" value="1"/>
</dbReference>
<comment type="cofactor">
    <cofactor evidence="6">
        <name>Mg(2+)</name>
        <dbReference type="ChEBI" id="CHEBI:18420"/>
    </cofactor>
</comment>
<dbReference type="InterPro" id="IPR005111">
    <property type="entry name" value="MoeA_C_domain_IV"/>
</dbReference>
<gene>
    <name evidence="8" type="ORF">FHS90_001883</name>
</gene>
<evidence type="ECO:0000256" key="4">
    <source>
        <dbReference type="ARBA" id="ARBA00023150"/>
    </source>
</evidence>
<proteinExistence type="inferred from homology"/>
<dbReference type="AlphaFoldDB" id="A0A839GE28"/>
<dbReference type="NCBIfam" id="TIGR00177">
    <property type="entry name" value="molyb_syn"/>
    <property type="match status" value="1"/>
</dbReference>
<comment type="catalytic activity">
    <reaction evidence="5">
        <text>adenylyl-molybdopterin + molybdate = Mo-molybdopterin + AMP + H(+)</text>
        <dbReference type="Rhea" id="RHEA:35047"/>
        <dbReference type="ChEBI" id="CHEBI:15378"/>
        <dbReference type="ChEBI" id="CHEBI:36264"/>
        <dbReference type="ChEBI" id="CHEBI:62727"/>
        <dbReference type="ChEBI" id="CHEBI:71302"/>
        <dbReference type="ChEBI" id="CHEBI:456215"/>
        <dbReference type="EC" id="2.10.1.1"/>
    </reaction>
</comment>
<comment type="function">
    <text evidence="1 6">Catalyzes the insertion of molybdate into adenylated molybdopterin with the concomitant release of AMP.</text>
</comment>
<evidence type="ECO:0000256" key="6">
    <source>
        <dbReference type="RuleBase" id="RU365090"/>
    </source>
</evidence>
<dbReference type="PANTHER" id="PTHR10192:SF5">
    <property type="entry name" value="GEPHYRIN"/>
    <property type="match status" value="1"/>
</dbReference>
<keyword evidence="9" id="KW-1185">Reference proteome</keyword>
<dbReference type="SUPFAM" id="SSF53218">
    <property type="entry name" value="Molybdenum cofactor biosynthesis proteins"/>
    <property type="match status" value="1"/>
</dbReference>
<dbReference type="InterPro" id="IPR038987">
    <property type="entry name" value="MoeA-like"/>
</dbReference>
<evidence type="ECO:0000256" key="3">
    <source>
        <dbReference type="ARBA" id="ARBA00010763"/>
    </source>
</evidence>
<reference evidence="8 9" key="1">
    <citation type="submission" date="2020-08" db="EMBL/GenBank/DDBJ databases">
        <title>Genomic Encyclopedia of Type Strains, Phase IV (KMG-IV): sequencing the most valuable type-strain genomes for metagenomic binning, comparative biology and taxonomic classification.</title>
        <authorList>
            <person name="Goeker M."/>
        </authorList>
    </citation>
    <scope>NUCLEOTIDE SEQUENCE [LARGE SCALE GENOMIC DNA]</scope>
    <source>
        <strain evidence="8 9">DSM 29854</strain>
    </source>
</reference>
<dbReference type="Pfam" id="PF03454">
    <property type="entry name" value="MoeA_C"/>
    <property type="match status" value="1"/>
</dbReference>
<keyword evidence="6 8" id="KW-0808">Transferase</keyword>
<dbReference type="EC" id="2.10.1.1" evidence="6"/>
<dbReference type="SUPFAM" id="SSF63867">
    <property type="entry name" value="MoeA C-terminal domain-like"/>
    <property type="match status" value="1"/>
</dbReference>
<comment type="caution">
    <text evidence="8">The sequence shown here is derived from an EMBL/GenBank/DDBJ whole genome shotgun (WGS) entry which is preliminary data.</text>
</comment>
<dbReference type="Proteomes" id="UP000563094">
    <property type="component" value="Unassembled WGS sequence"/>
</dbReference>
<dbReference type="CDD" id="cd00887">
    <property type="entry name" value="MoeA"/>
    <property type="match status" value="1"/>
</dbReference>
<sequence>MVTVSDAEHIIQQQVSAYGVEQVPFEQALGRVLAQDLRTDRPLPPYDRVTMDGIAFRFCDFARGTRTFQIMGTQAAGDAPLEITQENACMEIMTGAALPASVDTVVRYEDLEIENGVATVLVEQVRKGQNVHRQGQDKQQNEVVALANQLVTPALVGMAAAVGATELPVKKLPKVVVISTGDELVEVHQTPAPFQIRRSNSYLVKAALQAYQVEPDLLHLPDDLATTKDQLQRCLAQYEVILLSGGISMGKFDYVPQVLEELQVQKLFQKVRQKPGKPFWFGRHGNGALVFALPGNPVSTFLCLNRYFLPWLHASVGLPTKQEVFAALATDFRFPPDLTYFLQVRLQYSDQGQLLATPLEGNGSGDFSNLVEADAFLELPQERDRFEKGEVLRVWPFKTIW</sequence>
<organism evidence="8 9">
    <name type="scientific">Rufibacter quisquiliarum</name>
    <dbReference type="NCBI Taxonomy" id="1549639"/>
    <lineage>
        <taxon>Bacteria</taxon>
        <taxon>Pseudomonadati</taxon>
        <taxon>Bacteroidota</taxon>
        <taxon>Cytophagia</taxon>
        <taxon>Cytophagales</taxon>
        <taxon>Hymenobacteraceae</taxon>
        <taxon>Rufibacter</taxon>
    </lineage>
</organism>
<keyword evidence="4 6" id="KW-0501">Molybdenum cofactor biosynthesis</keyword>
<dbReference type="Pfam" id="PF03453">
    <property type="entry name" value="MoeA_N"/>
    <property type="match status" value="1"/>
</dbReference>
<dbReference type="SMART" id="SM00852">
    <property type="entry name" value="MoCF_biosynth"/>
    <property type="match status" value="1"/>
</dbReference>
<keyword evidence="6" id="KW-0460">Magnesium</keyword>
<dbReference type="Gene3D" id="3.90.105.10">
    <property type="entry name" value="Molybdopterin biosynthesis moea protein, domain 2"/>
    <property type="match status" value="1"/>
</dbReference>
<dbReference type="Gene3D" id="2.40.340.10">
    <property type="entry name" value="MoeA, C-terminal, domain IV"/>
    <property type="match status" value="1"/>
</dbReference>
<dbReference type="InterPro" id="IPR036425">
    <property type="entry name" value="MoaB/Mog-like_dom_sf"/>
</dbReference>
<dbReference type="InterPro" id="IPR005110">
    <property type="entry name" value="MoeA_linker/N"/>
</dbReference>
<evidence type="ECO:0000313" key="9">
    <source>
        <dbReference type="Proteomes" id="UP000563094"/>
    </source>
</evidence>
<dbReference type="EMBL" id="JACJIQ010000006">
    <property type="protein sequence ID" value="MBA9077172.1"/>
    <property type="molecule type" value="Genomic_DNA"/>
</dbReference>
<dbReference type="PANTHER" id="PTHR10192">
    <property type="entry name" value="MOLYBDOPTERIN BIOSYNTHESIS PROTEIN"/>
    <property type="match status" value="1"/>
</dbReference>